<protein>
    <submittedName>
        <fullName evidence="1">Uncharacterized protein</fullName>
    </submittedName>
</protein>
<dbReference type="KEGG" id="spue:AB5L97_06475"/>
<name>A0AB39L631_9MICC</name>
<accession>A0AB39L631</accession>
<reference evidence="1" key="1">
    <citation type="submission" date="2024-07" db="EMBL/GenBank/DDBJ databases">
        <authorList>
            <person name="fu j."/>
        </authorList>
    </citation>
    <scope>NUCLEOTIDE SEQUENCE</scope>
    <source>
        <strain evidence="1">P10A9</strain>
    </source>
</reference>
<dbReference type="EMBL" id="CP163302">
    <property type="protein sequence ID" value="XDP46651.1"/>
    <property type="molecule type" value="Genomic_DNA"/>
</dbReference>
<dbReference type="RefSeq" id="WP_307957206.1">
    <property type="nucleotide sequence ID" value="NZ_CP163302.1"/>
</dbReference>
<proteinExistence type="predicted"/>
<evidence type="ECO:0000313" key="1">
    <source>
        <dbReference type="EMBL" id="XDP46651.1"/>
    </source>
</evidence>
<gene>
    <name evidence="1" type="ORF">AB5L97_06475</name>
</gene>
<organism evidence="1">
    <name type="scientific">Sinomonas puerhi</name>
    <dbReference type="NCBI Taxonomy" id="3238584"/>
    <lineage>
        <taxon>Bacteria</taxon>
        <taxon>Bacillati</taxon>
        <taxon>Actinomycetota</taxon>
        <taxon>Actinomycetes</taxon>
        <taxon>Micrococcales</taxon>
        <taxon>Micrococcaceae</taxon>
        <taxon>Sinomonas</taxon>
    </lineage>
</organism>
<dbReference type="AlphaFoldDB" id="A0AB39L631"/>
<sequence>MRFWPARHCARLHDPHRGVTQLRRLADLGYRHEHFTQLGSDVQRT</sequence>